<dbReference type="InterPro" id="IPR026983">
    <property type="entry name" value="DHC"/>
</dbReference>
<dbReference type="VEuPathDB" id="TriTrypDB:TcCL_Unassigned04051"/>
<reference evidence="2 3" key="1">
    <citation type="journal article" date="2018" name="Microb. Genom.">
        <title>Expanding an expanded genome: long-read sequencing of Trypanosoma cruzi.</title>
        <authorList>
            <person name="Berna L."/>
            <person name="Rodriguez M."/>
            <person name="Chiribao M.L."/>
            <person name="Parodi-Talice A."/>
            <person name="Pita S."/>
            <person name="Rijo G."/>
            <person name="Alvarez-Valin F."/>
            <person name="Robello C."/>
        </authorList>
    </citation>
    <scope>NUCLEOTIDE SEQUENCE [LARGE SCALE GENOMIC DNA]</scope>
    <source>
        <strain evidence="2 3">TCC</strain>
    </source>
</reference>
<feature type="domain" description="Dynein heavy chain AAA lid" evidence="1">
    <location>
        <begin position="1"/>
        <end position="134"/>
    </location>
</feature>
<dbReference type="GO" id="GO:0045505">
    <property type="term" value="F:dynein intermediate chain binding"/>
    <property type="evidence" value="ECO:0007669"/>
    <property type="project" value="InterPro"/>
</dbReference>
<dbReference type="Gene3D" id="1.10.8.720">
    <property type="entry name" value="Region D6 of dynein motor"/>
    <property type="match status" value="1"/>
</dbReference>
<dbReference type="GO" id="GO:0030286">
    <property type="term" value="C:dynein complex"/>
    <property type="evidence" value="ECO:0007669"/>
    <property type="project" value="InterPro"/>
</dbReference>
<sequence length="211" mass="24457">MFSMCFFHAVVVERKKFGPLGWNRVYPYNAGDLTTCMEVAANYIEDRPKVPWEDLRYVFGEIMYGGHITDDWDRVLCMAYLRTFVVPECCDSLQLAPGLEVPAPMTYNEYMDWLINGEDFPQESPLLFGLHPNAEINYRTVQADVLFRTINELQPKQHGGGDMLSAQEVVQQKIEEIRERLPEPHNLQDLAERLEDERTPQQHVFIRSVSA</sequence>
<evidence type="ECO:0000313" key="2">
    <source>
        <dbReference type="EMBL" id="PWV12725.1"/>
    </source>
</evidence>
<dbReference type="GO" id="GO:0051959">
    <property type="term" value="F:dynein light intermediate chain binding"/>
    <property type="evidence" value="ECO:0007669"/>
    <property type="project" value="InterPro"/>
</dbReference>
<protein>
    <submittedName>
        <fullName evidence="2">Putative dynein heavy chain</fullName>
    </submittedName>
</protein>
<dbReference type="VEuPathDB" id="TriTrypDB:C3747_48g12"/>
<dbReference type="PANTHER" id="PTHR22878">
    <property type="entry name" value="DYNEIN HEAVY CHAIN 6, AXONEMAL-LIKE-RELATED"/>
    <property type="match status" value="1"/>
</dbReference>
<dbReference type="GO" id="GO:0007018">
    <property type="term" value="P:microtubule-based movement"/>
    <property type="evidence" value="ECO:0007669"/>
    <property type="project" value="InterPro"/>
</dbReference>
<dbReference type="FunFam" id="1.10.8.720:FF:000002">
    <property type="entry name" value="Dynein heavy chain 9, axonemal"/>
    <property type="match status" value="1"/>
</dbReference>
<evidence type="ECO:0000259" key="1">
    <source>
        <dbReference type="Pfam" id="PF18198"/>
    </source>
</evidence>
<proteinExistence type="predicted"/>
<dbReference type="InterPro" id="IPR041658">
    <property type="entry name" value="AAA_lid_11"/>
</dbReference>
<comment type="caution">
    <text evidence="2">The sequence shown here is derived from an EMBL/GenBank/DDBJ whole genome shotgun (WGS) entry which is preliminary data.</text>
</comment>
<dbReference type="Proteomes" id="UP000246078">
    <property type="component" value="Unassembled WGS sequence"/>
</dbReference>
<dbReference type="InterPro" id="IPR042219">
    <property type="entry name" value="AAA_lid_11_sf"/>
</dbReference>
<dbReference type="AlphaFoldDB" id="A0A2V2WWW6"/>
<organism evidence="2 3">
    <name type="scientific">Trypanosoma cruzi</name>
    <dbReference type="NCBI Taxonomy" id="5693"/>
    <lineage>
        <taxon>Eukaryota</taxon>
        <taxon>Discoba</taxon>
        <taxon>Euglenozoa</taxon>
        <taxon>Kinetoplastea</taxon>
        <taxon>Metakinetoplastina</taxon>
        <taxon>Trypanosomatida</taxon>
        <taxon>Trypanosomatidae</taxon>
        <taxon>Trypanosoma</taxon>
        <taxon>Schizotrypanum</taxon>
    </lineage>
</organism>
<dbReference type="VEuPathDB" id="TriTrypDB:C4B63_162g35"/>
<accession>A0A2V2WWW6</accession>
<dbReference type="PANTHER" id="PTHR22878:SF63">
    <property type="entry name" value="DYNEIN AXONEMAL HEAVY CHAIN 10"/>
    <property type="match status" value="1"/>
</dbReference>
<gene>
    <name evidence="2" type="ORF">C3747_48g12</name>
</gene>
<name>A0A2V2WWW6_TRYCR</name>
<dbReference type="EMBL" id="PRFC01000048">
    <property type="protein sequence ID" value="PWV12725.1"/>
    <property type="molecule type" value="Genomic_DNA"/>
</dbReference>
<evidence type="ECO:0000313" key="3">
    <source>
        <dbReference type="Proteomes" id="UP000246078"/>
    </source>
</evidence>
<dbReference type="Pfam" id="PF18198">
    <property type="entry name" value="AAA_lid_11"/>
    <property type="match status" value="1"/>
</dbReference>